<keyword evidence="2" id="KW-0479">Metal-binding</keyword>
<dbReference type="PROSITE" id="PS00028">
    <property type="entry name" value="ZINC_FINGER_C2H2_1"/>
    <property type="match status" value="3"/>
</dbReference>
<feature type="region of interest" description="Disordered" evidence="11">
    <location>
        <begin position="309"/>
        <end position="328"/>
    </location>
</feature>
<dbReference type="GO" id="GO:0000978">
    <property type="term" value="F:RNA polymerase II cis-regulatory region sequence-specific DNA binding"/>
    <property type="evidence" value="ECO:0007669"/>
    <property type="project" value="TreeGrafter"/>
</dbReference>
<feature type="domain" description="C2H2-type" evidence="12">
    <location>
        <begin position="236"/>
        <end position="264"/>
    </location>
</feature>
<comment type="subcellular location">
    <subcellularLocation>
        <location evidence="1">Nucleus</location>
    </subcellularLocation>
</comment>
<keyword evidence="5" id="KW-0862">Zinc</keyword>
<dbReference type="Gene3D" id="3.30.40.10">
    <property type="entry name" value="Zinc/RING finger domain, C3HC4 (zinc finger)"/>
    <property type="match status" value="1"/>
</dbReference>
<dbReference type="InterPro" id="IPR013083">
    <property type="entry name" value="Znf_RING/FYVE/PHD"/>
</dbReference>
<dbReference type="FunFam" id="3.30.160.60:FF:000446">
    <property type="entry name" value="Zinc finger protein"/>
    <property type="match status" value="1"/>
</dbReference>
<feature type="domain" description="C2H2-type" evidence="12">
    <location>
        <begin position="208"/>
        <end position="235"/>
    </location>
</feature>
<dbReference type="InterPro" id="IPR036236">
    <property type="entry name" value="Znf_C2H2_sf"/>
</dbReference>
<feature type="domain" description="C2H2-type" evidence="12">
    <location>
        <begin position="143"/>
        <end position="170"/>
    </location>
</feature>
<evidence type="ECO:0000259" key="12">
    <source>
        <dbReference type="PROSITE" id="PS50157"/>
    </source>
</evidence>
<keyword evidence="9" id="KW-0539">Nucleus</keyword>
<dbReference type="PANTHER" id="PTHR24384">
    <property type="entry name" value="FINGER PUTATIVE TRANSCRIPTION FACTOR FAMILY-RELATED"/>
    <property type="match status" value="1"/>
</dbReference>
<keyword evidence="14" id="KW-1185">Reference proteome</keyword>
<dbReference type="InterPro" id="IPR050752">
    <property type="entry name" value="C2H2-ZF_domain"/>
</dbReference>
<dbReference type="GO" id="GO:0000981">
    <property type="term" value="F:DNA-binding transcription factor activity, RNA polymerase II-specific"/>
    <property type="evidence" value="ECO:0007669"/>
    <property type="project" value="TreeGrafter"/>
</dbReference>
<evidence type="ECO:0000256" key="8">
    <source>
        <dbReference type="ARBA" id="ARBA00023163"/>
    </source>
</evidence>
<dbReference type="Pfam" id="PF00096">
    <property type="entry name" value="zf-C2H2"/>
    <property type="match status" value="4"/>
</dbReference>
<dbReference type="InterPro" id="IPR013087">
    <property type="entry name" value="Znf_C2H2_type"/>
</dbReference>
<evidence type="ECO:0000256" key="9">
    <source>
        <dbReference type="ARBA" id="ARBA00023242"/>
    </source>
</evidence>
<feature type="domain" description="C2H2-type" evidence="12">
    <location>
        <begin position="171"/>
        <end position="198"/>
    </location>
</feature>
<evidence type="ECO:0000313" key="13">
    <source>
        <dbReference type="EMBL" id="VDL69455.1"/>
    </source>
</evidence>
<accession>A0A0N4XTE5</accession>
<dbReference type="EMBL" id="UYSL01019762">
    <property type="protein sequence ID" value="VDL69455.1"/>
    <property type="molecule type" value="Genomic_DNA"/>
</dbReference>
<dbReference type="OMA" id="RETHHPG"/>
<reference evidence="15" key="1">
    <citation type="submission" date="2017-02" db="UniProtKB">
        <authorList>
            <consortium name="WormBaseParasite"/>
        </authorList>
    </citation>
    <scope>IDENTIFICATION</scope>
</reference>
<evidence type="ECO:0000256" key="10">
    <source>
        <dbReference type="PROSITE-ProRule" id="PRU00042"/>
    </source>
</evidence>
<dbReference type="SMART" id="SM00355">
    <property type="entry name" value="ZnF_C2H2"/>
    <property type="match status" value="4"/>
</dbReference>
<evidence type="ECO:0000256" key="2">
    <source>
        <dbReference type="ARBA" id="ARBA00022723"/>
    </source>
</evidence>
<evidence type="ECO:0000256" key="5">
    <source>
        <dbReference type="ARBA" id="ARBA00022833"/>
    </source>
</evidence>
<dbReference type="STRING" id="27835.A0A0N4XTE5"/>
<organism evidence="15">
    <name type="scientific">Nippostrongylus brasiliensis</name>
    <name type="common">Rat hookworm</name>
    <dbReference type="NCBI Taxonomy" id="27835"/>
    <lineage>
        <taxon>Eukaryota</taxon>
        <taxon>Metazoa</taxon>
        <taxon>Ecdysozoa</taxon>
        <taxon>Nematoda</taxon>
        <taxon>Chromadorea</taxon>
        <taxon>Rhabditida</taxon>
        <taxon>Rhabditina</taxon>
        <taxon>Rhabditomorpha</taxon>
        <taxon>Strongyloidea</taxon>
        <taxon>Heligmosomidae</taxon>
        <taxon>Nippostrongylus</taxon>
    </lineage>
</organism>
<keyword evidence="6" id="KW-0805">Transcription regulation</keyword>
<dbReference type="FunFam" id="3.30.160.60:FF:000432">
    <property type="entry name" value="zinc finger protein Gfi-1b isoform X1"/>
    <property type="match status" value="1"/>
</dbReference>
<dbReference type="PANTHER" id="PTHR24384:SF189">
    <property type="entry name" value="C2H2-TYPE DOMAIN-CONTAINING PROTEIN-RELATED"/>
    <property type="match status" value="1"/>
</dbReference>
<keyword evidence="4 10" id="KW-0863">Zinc-finger</keyword>
<evidence type="ECO:0000313" key="14">
    <source>
        <dbReference type="Proteomes" id="UP000271162"/>
    </source>
</evidence>
<dbReference type="GO" id="GO:0008270">
    <property type="term" value="F:zinc ion binding"/>
    <property type="evidence" value="ECO:0007669"/>
    <property type="project" value="UniProtKB-KW"/>
</dbReference>
<evidence type="ECO:0000256" key="6">
    <source>
        <dbReference type="ARBA" id="ARBA00023015"/>
    </source>
</evidence>
<dbReference type="GO" id="GO:0000122">
    <property type="term" value="P:negative regulation of transcription by RNA polymerase II"/>
    <property type="evidence" value="ECO:0007669"/>
    <property type="project" value="UniProtKB-ARBA"/>
</dbReference>
<reference evidence="13 14" key="2">
    <citation type="submission" date="2018-11" db="EMBL/GenBank/DDBJ databases">
        <authorList>
            <consortium name="Pathogen Informatics"/>
        </authorList>
    </citation>
    <scope>NUCLEOTIDE SEQUENCE [LARGE SCALE GENOMIC DNA]</scope>
</reference>
<protein>
    <submittedName>
        <fullName evidence="15">Zinc finger protein Gfi-1b</fullName>
    </submittedName>
</protein>
<keyword evidence="3" id="KW-0677">Repeat</keyword>
<dbReference type="FunFam" id="3.30.160.60:FF:000245">
    <property type="entry name" value="zinc finger protein Gfi-1"/>
    <property type="match status" value="1"/>
</dbReference>
<sequence>MQVVPESSGGVYSVASLLAEKEKVLTTTDIATKYRDEMLDWQRLGATLAFQHKLAIMQQTLFPMRFPEQNTPLFPSMNTDFGTMASSFSAAMPALWQANLRQSAFGLMGLPQRTTTEKQGETSVKAASSTFYDVASPSTDRVFPCFKCTKVYSSNIALEQHQAAHIMDKHFECKQCGKTFKRSSTLSTHLLIHSDTRPYPCQYCEKPHKCTVCGKAFSQSSNLITHTRKHTGFKPFACDVCGRTFQRKVDRRRHRETHHPGQLEEIDGEPNIYELSSLVSPSQELSSESSEDPLRAFRMSSQVFGFRPATSVDSKDTSNEVLNLSRKK</sequence>
<dbReference type="PROSITE" id="PS50157">
    <property type="entry name" value="ZINC_FINGER_C2H2_2"/>
    <property type="match status" value="4"/>
</dbReference>
<evidence type="ECO:0000313" key="15">
    <source>
        <dbReference type="WBParaSite" id="NBR_0000586501-mRNA-1"/>
    </source>
</evidence>
<evidence type="ECO:0000256" key="3">
    <source>
        <dbReference type="ARBA" id="ARBA00022737"/>
    </source>
</evidence>
<evidence type="ECO:0000256" key="1">
    <source>
        <dbReference type="ARBA" id="ARBA00004123"/>
    </source>
</evidence>
<evidence type="ECO:0000256" key="4">
    <source>
        <dbReference type="ARBA" id="ARBA00022771"/>
    </source>
</evidence>
<keyword evidence="7" id="KW-0238">DNA-binding</keyword>
<dbReference type="GO" id="GO:0005634">
    <property type="term" value="C:nucleus"/>
    <property type="evidence" value="ECO:0007669"/>
    <property type="project" value="UniProtKB-SubCell"/>
</dbReference>
<dbReference type="SUPFAM" id="SSF57667">
    <property type="entry name" value="beta-beta-alpha zinc fingers"/>
    <property type="match status" value="2"/>
</dbReference>
<gene>
    <name evidence="13" type="ORF">NBR_LOCUS5866</name>
</gene>
<dbReference type="Proteomes" id="UP000271162">
    <property type="component" value="Unassembled WGS sequence"/>
</dbReference>
<proteinExistence type="predicted"/>
<dbReference type="Gene3D" id="3.30.160.60">
    <property type="entry name" value="Classic Zinc Finger"/>
    <property type="match status" value="3"/>
</dbReference>
<dbReference type="AlphaFoldDB" id="A0A0N4XTE5"/>
<name>A0A0N4XTE5_NIPBR</name>
<dbReference type="WBParaSite" id="NBR_0000586501-mRNA-1">
    <property type="protein sequence ID" value="NBR_0000586501-mRNA-1"/>
    <property type="gene ID" value="NBR_0000586501"/>
</dbReference>
<evidence type="ECO:0000256" key="7">
    <source>
        <dbReference type="ARBA" id="ARBA00023125"/>
    </source>
</evidence>
<keyword evidence="8" id="KW-0804">Transcription</keyword>
<evidence type="ECO:0000256" key="11">
    <source>
        <dbReference type="SAM" id="MobiDB-lite"/>
    </source>
</evidence>